<dbReference type="Pfam" id="PF05035">
    <property type="entry name" value="DGOK"/>
    <property type="match status" value="1"/>
</dbReference>
<comment type="caution">
    <text evidence="1">The sequence shown here is derived from an EMBL/GenBank/DDBJ whole genome shotgun (WGS) entry which is preliminary data.</text>
</comment>
<reference evidence="1 2" key="1">
    <citation type="submission" date="2018-12" db="EMBL/GenBank/DDBJ databases">
        <authorList>
            <person name="Toschakov S.V."/>
        </authorList>
    </citation>
    <scope>NUCLEOTIDE SEQUENCE [LARGE SCALE GENOMIC DNA]</scope>
    <source>
        <strain evidence="1 2">GM2012</strain>
    </source>
</reference>
<keyword evidence="1" id="KW-0418">Kinase</keyword>
<dbReference type="AlphaFoldDB" id="A0A432MMJ8"/>
<dbReference type="Gene3D" id="3.30.420.300">
    <property type="entry name" value="2-keto-3-deoxy-galactonokinase, substrate binding domain"/>
    <property type="match status" value="1"/>
</dbReference>
<dbReference type="OrthoDB" id="256574at2"/>
<evidence type="ECO:0000313" key="1">
    <source>
        <dbReference type="EMBL" id="RUL88663.1"/>
    </source>
</evidence>
<protein>
    <submittedName>
        <fullName evidence="1">2-dehydro-3-deoxygalactonokinase</fullName>
    </submittedName>
</protein>
<keyword evidence="1" id="KW-0808">Transferase</keyword>
<accession>A0A432MMJ8</accession>
<dbReference type="GO" id="GO:0034194">
    <property type="term" value="P:D-galactonate catabolic process"/>
    <property type="evidence" value="ECO:0007669"/>
    <property type="project" value="InterPro"/>
</dbReference>
<dbReference type="Proteomes" id="UP000280296">
    <property type="component" value="Unassembled WGS sequence"/>
</dbReference>
<proteinExistence type="predicted"/>
<dbReference type="EMBL" id="RYZH01000008">
    <property type="protein sequence ID" value="RUL88663.1"/>
    <property type="molecule type" value="Genomic_DNA"/>
</dbReference>
<organism evidence="1 2">
    <name type="scientific">Tautonia sociabilis</name>
    <dbReference type="NCBI Taxonomy" id="2080755"/>
    <lineage>
        <taxon>Bacteria</taxon>
        <taxon>Pseudomonadati</taxon>
        <taxon>Planctomycetota</taxon>
        <taxon>Planctomycetia</taxon>
        <taxon>Isosphaerales</taxon>
        <taxon>Isosphaeraceae</taxon>
        <taxon>Tautonia</taxon>
    </lineage>
</organism>
<gene>
    <name evidence="1" type="ORF">TsocGM_05870</name>
</gene>
<dbReference type="GO" id="GO:0008671">
    <property type="term" value="F:2-dehydro-3-deoxygalactonokinase activity"/>
    <property type="evidence" value="ECO:0007669"/>
    <property type="project" value="InterPro"/>
</dbReference>
<keyword evidence="2" id="KW-1185">Reference proteome</keyword>
<evidence type="ECO:0000313" key="2">
    <source>
        <dbReference type="Proteomes" id="UP000280296"/>
    </source>
</evidence>
<reference evidence="1 2" key="2">
    <citation type="submission" date="2019-01" db="EMBL/GenBank/DDBJ databases">
        <title>Tautonia sociabilis, a novel thermotolerant planctomycete of Isosphaeraceae family, isolated from a 4000 m deep subterranean habitat.</title>
        <authorList>
            <person name="Kovaleva O.L."/>
            <person name="Elcheninov A.G."/>
            <person name="Van Heerden E."/>
            <person name="Toshchakov S.V."/>
            <person name="Novikov A."/>
            <person name="Bonch-Osmolovskaya E.A."/>
            <person name="Kublanov I.V."/>
        </authorList>
    </citation>
    <scope>NUCLEOTIDE SEQUENCE [LARGE SCALE GENOMIC DNA]</scope>
    <source>
        <strain evidence="1 2">GM2012</strain>
    </source>
</reference>
<dbReference type="InterPro" id="IPR042258">
    <property type="entry name" value="DGOK_N"/>
</dbReference>
<dbReference type="Gene3D" id="3.30.420.310">
    <property type="entry name" value="2-keto-3-deoxy-galactonokinase, C-terminal domain"/>
    <property type="match status" value="1"/>
</dbReference>
<name>A0A432MMJ8_9BACT</name>
<dbReference type="RefSeq" id="WP_126724370.1">
    <property type="nucleotide sequence ID" value="NZ_RYZH01000008.1"/>
</dbReference>
<dbReference type="InterPro" id="IPR042257">
    <property type="entry name" value="DGOK_C"/>
</dbReference>
<sequence length="322" mass="33709">MSGSTERFVSGDWGTSRLRLRLVDADSLDSIAEVESDDGIGPTFRRWQEAGEPAEREGFYLRAIAPAVDRLRAASGADLSGLTLVLSGMASSSIGLRELPYATAPLPMSARSLPVSRIESAALPCPVRLVSGVRTDSDVMRGEETILLGLVAGGLADGLVILPGTHSKHAVIRGGILETFHTYLTGELFAIIREHSVLRPSLSPTPTPGDAFVRGVRDASGANLLGELFALRARSVLQGVSPEENADRLSGLLIGTELGGLSVPGAAELPIVVAAPEPIGSFYRSALETLGLGPRCRTLPPEEASRAVVRAHRAILEAGPGG</sequence>
<dbReference type="InterPro" id="IPR007729">
    <property type="entry name" value="DGOK"/>
</dbReference>